<dbReference type="Gene3D" id="2.30.30.1060">
    <property type="match status" value="1"/>
</dbReference>
<dbReference type="Pfam" id="PF11160">
    <property type="entry name" value="Hva1_TUDOR"/>
    <property type="match status" value="1"/>
</dbReference>
<evidence type="ECO:0000256" key="1">
    <source>
        <dbReference type="SAM" id="MobiDB-lite"/>
    </source>
</evidence>
<feature type="domain" description="Hypervirulence associated protein TUDOR" evidence="2">
    <location>
        <begin position="17"/>
        <end position="70"/>
    </location>
</feature>
<reference evidence="4" key="1">
    <citation type="journal article" date="2017" name="Nat. Microbiol.">
        <title>Global analysis of biosynthetic gene clusters reveals vast potential of secondary metabolite production in Penicillium species.</title>
        <authorList>
            <person name="Nielsen J.C."/>
            <person name="Grijseels S."/>
            <person name="Prigent S."/>
            <person name="Ji B."/>
            <person name="Dainat J."/>
            <person name="Nielsen K.F."/>
            <person name="Frisvad J.C."/>
            <person name="Workman M."/>
            <person name="Nielsen J."/>
        </authorList>
    </citation>
    <scope>NUCLEOTIDE SEQUENCE [LARGE SCALE GENOMIC DNA]</scope>
    <source>
        <strain evidence="4">IBT 31811</strain>
    </source>
</reference>
<dbReference type="InterPro" id="IPR021331">
    <property type="entry name" value="Hva1_TUDOR"/>
</dbReference>
<sequence>MSDNKVTDKHGHIIKHGDYVVTKIRGGTHEGHLEEIISDQQKADEVDVKNPPKVRFKNKDDGSISAKNAHLGPWELLLEALMWFLGVKKRLLAW</sequence>
<feature type="region of interest" description="Disordered" evidence="1">
    <location>
        <begin position="39"/>
        <end position="62"/>
    </location>
</feature>
<comment type="caution">
    <text evidence="3">The sequence shown here is derived from an EMBL/GenBank/DDBJ whole genome shotgun (WGS) entry which is preliminary data.</text>
</comment>
<evidence type="ECO:0000313" key="3">
    <source>
        <dbReference type="EMBL" id="OQD78946.1"/>
    </source>
</evidence>
<dbReference type="EMBL" id="MDYN01000070">
    <property type="protein sequence ID" value="OQD78946.1"/>
    <property type="molecule type" value="Genomic_DNA"/>
</dbReference>
<gene>
    <name evidence="3" type="ORF">PENANT_c070G08481</name>
</gene>
<accession>A0A1V6PQX7</accession>
<evidence type="ECO:0000313" key="4">
    <source>
        <dbReference type="Proteomes" id="UP000191672"/>
    </source>
</evidence>
<name>A0A1V6PQX7_9EURO</name>
<dbReference type="STRING" id="416450.A0A1V6PQX7"/>
<feature type="compositionally biased region" description="Basic and acidic residues" evidence="1">
    <location>
        <begin position="39"/>
        <end position="50"/>
    </location>
</feature>
<dbReference type="AlphaFoldDB" id="A0A1V6PQX7"/>
<organism evidence="3 4">
    <name type="scientific">Penicillium antarcticum</name>
    <dbReference type="NCBI Taxonomy" id="416450"/>
    <lineage>
        <taxon>Eukaryota</taxon>
        <taxon>Fungi</taxon>
        <taxon>Dikarya</taxon>
        <taxon>Ascomycota</taxon>
        <taxon>Pezizomycotina</taxon>
        <taxon>Eurotiomycetes</taxon>
        <taxon>Eurotiomycetidae</taxon>
        <taxon>Eurotiales</taxon>
        <taxon>Aspergillaceae</taxon>
        <taxon>Penicillium</taxon>
    </lineage>
</organism>
<keyword evidence="4" id="KW-1185">Reference proteome</keyword>
<dbReference type="Proteomes" id="UP000191672">
    <property type="component" value="Unassembled WGS sequence"/>
</dbReference>
<protein>
    <recommendedName>
        <fullName evidence="2">Hypervirulence associated protein TUDOR domain-containing protein</fullName>
    </recommendedName>
</protein>
<proteinExistence type="predicted"/>
<evidence type="ECO:0000259" key="2">
    <source>
        <dbReference type="Pfam" id="PF11160"/>
    </source>
</evidence>